<proteinExistence type="predicted"/>
<reference evidence="1" key="1">
    <citation type="submission" date="2024-04" db="EMBL/GenBank/DDBJ databases">
        <title>Limosilactobacillus allomucosae sp. nov., a novel species isolated from wild boar faecal samples as a potential probiotics for domestic pigs.</title>
        <authorList>
            <person name="Chen B."/>
        </authorList>
    </citation>
    <scope>NUCLEOTIDE SEQUENCE</scope>
    <source>
        <strain evidence="1">WILCCON 0051</strain>
    </source>
</reference>
<dbReference type="EMBL" id="CP154878">
    <property type="protein sequence ID" value="XBG94895.1"/>
    <property type="molecule type" value="Genomic_DNA"/>
</dbReference>
<protein>
    <submittedName>
        <fullName evidence="1">Uncharacterized protein</fullName>
    </submittedName>
</protein>
<dbReference type="RefSeq" id="WP_347980089.1">
    <property type="nucleotide sequence ID" value="NZ_CP154878.1"/>
</dbReference>
<evidence type="ECO:0000313" key="1">
    <source>
        <dbReference type="EMBL" id="XBG94895.1"/>
    </source>
</evidence>
<name>A0AAU7C106_9LACO</name>
<dbReference type="AlphaFoldDB" id="A0AAU7C106"/>
<sequence>MKVISKLYVSDADLTSVVIPYVENQEILKDIVDSSGKLYEVVGIRMNQHLEINGLTDLHVKGNFQDDKIKKLEYKQ</sequence>
<organism evidence="1">
    <name type="scientific">Limosilactobacillus allomucosae</name>
    <dbReference type="NCBI Taxonomy" id="3142938"/>
    <lineage>
        <taxon>Bacteria</taxon>
        <taxon>Bacillati</taxon>
        <taxon>Bacillota</taxon>
        <taxon>Bacilli</taxon>
        <taxon>Lactobacillales</taxon>
        <taxon>Lactobacillaceae</taxon>
        <taxon>Limosilactobacillus</taxon>
    </lineage>
</organism>
<accession>A0AAU7C106</accession>
<dbReference type="KEGG" id="lalo:ABC765_07420"/>
<gene>
    <name evidence="1" type="ORF">ABC765_07420</name>
</gene>